<comment type="caution">
    <text evidence="2">Once thought to be involved in copper homeostasis, experiments in E.coli have shown this is not the case.</text>
</comment>
<comment type="subcellular location">
    <subcellularLocation>
        <location evidence="2">Cytoplasm</location>
    </subcellularLocation>
</comment>
<sequence length="240" mass="24035">MTAFELAVQDPQGLAVAARVRPDRIELCSALSTGGVTPSAGLVEAAVATGVPVHALIRPREGGFTHSADETALILADVRHALRLGAAGVVIGGLVEGSVDGELVRRVRELAGDAEVTFHRAFDQAADLDAALDALIESGATRVLTSGGRPSASEALDVFPRLVERAAGRIQVMAGAGVTSANAAAIAATGVDAVHASAKRTVTATLAVSLGSAAAAGESSYTTADEAEAAALRELLGVAL</sequence>
<evidence type="ECO:0000256" key="2">
    <source>
        <dbReference type="HAMAP-Rule" id="MF_00795"/>
    </source>
</evidence>
<dbReference type="RefSeq" id="WP_188700834.1">
    <property type="nucleotide sequence ID" value="NZ_BMMQ01000004.1"/>
</dbReference>
<protein>
    <recommendedName>
        <fullName evidence="2">PF03932 family protein CutC</fullName>
    </recommendedName>
</protein>
<dbReference type="Pfam" id="PF03932">
    <property type="entry name" value="CutC"/>
    <property type="match status" value="1"/>
</dbReference>
<accession>A0ABQ2N1C3</accession>
<gene>
    <name evidence="2" type="primary">cutC</name>
    <name evidence="3" type="ORF">GCM10010910_15420</name>
</gene>
<dbReference type="PANTHER" id="PTHR12598">
    <property type="entry name" value="COPPER HOMEOSTASIS PROTEIN CUTC"/>
    <property type="match status" value="1"/>
</dbReference>
<comment type="similarity">
    <text evidence="1 2">Belongs to the CutC family.</text>
</comment>
<evidence type="ECO:0000313" key="4">
    <source>
        <dbReference type="Proteomes" id="UP000638043"/>
    </source>
</evidence>
<dbReference type="Gene3D" id="3.20.20.380">
    <property type="entry name" value="Copper homeostasis (CutC) domain"/>
    <property type="match status" value="1"/>
</dbReference>
<proteinExistence type="inferred from homology"/>
<dbReference type="PANTHER" id="PTHR12598:SF0">
    <property type="entry name" value="COPPER HOMEOSTASIS PROTEIN CUTC HOMOLOG"/>
    <property type="match status" value="1"/>
</dbReference>
<evidence type="ECO:0000313" key="3">
    <source>
        <dbReference type="EMBL" id="GGO63276.1"/>
    </source>
</evidence>
<dbReference type="HAMAP" id="MF_00795">
    <property type="entry name" value="CutC"/>
    <property type="match status" value="1"/>
</dbReference>
<dbReference type="Proteomes" id="UP000638043">
    <property type="component" value="Unassembled WGS sequence"/>
</dbReference>
<dbReference type="InterPro" id="IPR005627">
    <property type="entry name" value="CutC-like"/>
</dbReference>
<dbReference type="EMBL" id="BMMQ01000004">
    <property type="protein sequence ID" value="GGO63276.1"/>
    <property type="molecule type" value="Genomic_DNA"/>
</dbReference>
<keyword evidence="2" id="KW-0963">Cytoplasm</keyword>
<dbReference type="SUPFAM" id="SSF110395">
    <property type="entry name" value="CutC-like"/>
    <property type="match status" value="1"/>
</dbReference>
<organism evidence="3 4">
    <name type="scientific">Microbacterium nanhaiense</name>
    <dbReference type="NCBI Taxonomy" id="1301026"/>
    <lineage>
        <taxon>Bacteria</taxon>
        <taxon>Bacillati</taxon>
        <taxon>Actinomycetota</taxon>
        <taxon>Actinomycetes</taxon>
        <taxon>Micrococcales</taxon>
        <taxon>Microbacteriaceae</taxon>
        <taxon>Microbacterium</taxon>
    </lineage>
</organism>
<keyword evidence="4" id="KW-1185">Reference proteome</keyword>
<comment type="caution">
    <text evidence="3">The sequence shown here is derived from an EMBL/GenBank/DDBJ whole genome shotgun (WGS) entry which is preliminary data.</text>
</comment>
<dbReference type="InterPro" id="IPR036822">
    <property type="entry name" value="CutC-like_dom_sf"/>
</dbReference>
<reference evidence="4" key="1">
    <citation type="journal article" date="2019" name="Int. J. Syst. Evol. Microbiol.">
        <title>The Global Catalogue of Microorganisms (GCM) 10K type strain sequencing project: providing services to taxonomists for standard genome sequencing and annotation.</title>
        <authorList>
            <consortium name="The Broad Institute Genomics Platform"/>
            <consortium name="The Broad Institute Genome Sequencing Center for Infectious Disease"/>
            <person name="Wu L."/>
            <person name="Ma J."/>
        </authorList>
    </citation>
    <scope>NUCLEOTIDE SEQUENCE [LARGE SCALE GENOMIC DNA]</scope>
    <source>
        <strain evidence="4">CGMCC 4.7181</strain>
    </source>
</reference>
<evidence type="ECO:0000256" key="1">
    <source>
        <dbReference type="ARBA" id="ARBA00007768"/>
    </source>
</evidence>
<name>A0ABQ2N1C3_9MICO</name>